<feature type="domain" description="Peptidase S9 prolyl oligopeptidase catalytic" evidence="9">
    <location>
        <begin position="689"/>
        <end position="787"/>
    </location>
</feature>
<evidence type="ECO:0000256" key="2">
    <source>
        <dbReference type="ARBA" id="ARBA00007727"/>
    </source>
</evidence>
<keyword evidence="13" id="KW-1185">Reference proteome</keyword>
<dbReference type="OrthoDB" id="43744at2759"/>
<evidence type="ECO:0000259" key="10">
    <source>
        <dbReference type="Pfam" id="PF13839"/>
    </source>
</evidence>
<dbReference type="InterPro" id="IPR026057">
    <property type="entry name" value="TBL_C"/>
</dbReference>
<feature type="region of interest" description="Disordered" evidence="8">
    <location>
        <begin position="949"/>
        <end position="968"/>
    </location>
</feature>
<evidence type="ECO:0000256" key="5">
    <source>
        <dbReference type="ARBA" id="ARBA00022968"/>
    </source>
</evidence>
<evidence type="ECO:0000256" key="4">
    <source>
        <dbReference type="ARBA" id="ARBA00022801"/>
    </source>
</evidence>
<feature type="domain" description="Trichome birefringence-like N-terminal" evidence="11">
    <location>
        <begin position="1023"/>
        <end position="1075"/>
    </location>
</feature>
<dbReference type="InterPro" id="IPR001375">
    <property type="entry name" value="Peptidase_S9_cat"/>
</dbReference>
<keyword evidence="5" id="KW-0735">Signal-anchor</keyword>
<evidence type="ECO:0000256" key="1">
    <source>
        <dbReference type="ARBA" id="ARBA00004167"/>
    </source>
</evidence>
<evidence type="ECO:0000313" key="12">
    <source>
        <dbReference type="EMBL" id="KAA3462422.1"/>
    </source>
</evidence>
<proteinExistence type="inferred from homology"/>
<dbReference type="Pfam" id="PF00326">
    <property type="entry name" value="Peptidase_S9"/>
    <property type="match status" value="1"/>
</dbReference>
<reference evidence="13" key="1">
    <citation type="journal article" date="2019" name="Plant Biotechnol. J.">
        <title>Genome sequencing of the Australian wild diploid species Gossypium australe highlights disease resistance and delayed gland morphogenesis.</title>
        <authorList>
            <person name="Cai Y."/>
            <person name="Cai X."/>
            <person name="Wang Q."/>
            <person name="Wang P."/>
            <person name="Zhang Y."/>
            <person name="Cai C."/>
            <person name="Xu Y."/>
            <person name="Wang K."/>
            <person name="Zhou Z."/>
            <person name="Wang C."/>
            <person name="Geng S."/>
            <person name="Li B."/>
            <person name="Dong Q."/>
            <person name="Hou Y."/>
            <person name="Wang H."/>
            <person name="Ai P."/>
            <person name="Liu Z."/>
            <person name="Yi F."/>
            <person name="Sun M."/>
            <person name="An G."/>
            <person name="Cheng J."/>
            <person name="Zhang Y."/>
            <person name="Shi Q."/>
            <person name="Xie Y."/>
            <person name="Shi X."/>
            <person name="Chang Y."/>
            <person name="Huang F."/>
            <person name="Chen Y."/>
            <person name="Hong S."/>
            <person name="Mi L."/>
            <person name="Sun Q."/>
            <person name="Zhang L."/>
            <person name="Zhou B."/>
            <person name="Peng R."/>
            <person name="Zhang X."/>
            <person name="Liu F."/>
        </authorList>
    </citation>
    <scope>NUCLEOTIDE SEQUENCE [LARGE SCALE GENOMIC DNA]</scope>
    <source>
        <strain evidence="13">cv. PA1801</strain>
    </source>
</reference>
<evidence type="ECO:0000259" key="9">
    <source>
        <dbReference type="Pfam" id="PF00326"/>
    </source>
</evidence>
<sequence>MSASRFNRLVPVNSALAEDGSAAGNGSANASLTFAEDDDESVIGVKYRVPPPEIRDIVDAPPLPALSFSPLRDKILFMKRRSLPPLAELARPEEKLAGLRIDGKCNTRSRMSFYTGIGIYPLMPDGSLGPETEVRGLPDGAKINFVTWSNDGKHLAFSVRFEEEESSSSKLRVWVANVETGMARSLFQSPDIYLNAVFDNYVWVDNSTLLVCTIPLSRGDPPKKPLVPSGPKIQSNEQKTIVQVRTFQDLLKDDYDEDLFDYYATSQLVLASLDGKVKEVGSPAVYTSLDPSPDEKYILISSIHRPYSFIVPCGRFPKKVDLWTADGNFVRELCDLPLAEDIPIASNSVRNGMRSLNWRADKPSTLYWAETQDGGDAKVEVSPRDIVYTQPAEPQEGEEPEILHKLDLRYGGISWCDDSLAFVYESWYKTRRTRTWVISPGSKDVSPRILFDRSSEDVYSDPGSPMLRRTSTGNYVIAKLRKENDDATYLLLNGNGATPEGDIPFLDLFDINTGSKERIWESDKEKYYESVVALLSDQKEGDIHINDLKILTSKESKTENTQYYIQSWPDKKLCQITDFPHPYPQLASLQKEMIRYERKDGVQLTATLYLPPGYDPSKDGPLPCLVWSYPGEFKSKDAAGQVRGSPNEFAGIGPTSALLWLARRHETILSIFAIYSFLYVEQLVASAEAAVEEVIRRGVPHPNKIAVGGHSYGAFMTANLLAHAPHLFCCGIARSGAYNRTLTPFGFQNEDRTLWEATNTYVEMSPFMSANRIKKPILLIHGEEDNNPGTLTMQVYGFPYPRMNYAILDSPLRLLDRKAEPVTHFFLDAYHKSLPLFAYLLVGHIHTMQSDRFFNALKGHGALCRLVILPFESHGYSARESVMHVLWETDRWLQKHCVSNTSEVSADIGKSKDGEGKEVTDIENKAVAASGGGGAELADDIEIFKQIQRQDSEGEVVEDGDGDGEMEDVEEDIPAPTMEEDIEVDDKLELPKEHKEVKMTKVSSVDEFKAQGDGKMEEKKMNGCDVTNGKWVYDESYPLYTNGSCPFIDEGFNCGTNGRQDRDYMKWKWQPQDCDFPRFNAAKMLDLISGKRLVLVGDSINRNQWESMLCMLMSAVKDPKKVYETHGRRITKEKGNYSFKFVDYKCTIEYYVSHFLVHESKARIRQKRRPTLRIDAIDHGSSKWKGADILVFNTAHWWSHFKTKAGLVPLSNCGSSSLVMINYYQEGNQVHPKLDVSTAFRKALMTWAGWVDRHINPRKTRVFFRNLAPSHFRGGLWNSGGHCMEATWPLNDTSGMEYPEKNRIVEEVILQMKTPVTLLNVTGLSAYRIDGHPSIYGKKPGTRYSSNIQDCSHWCLPGVPDTWNEILFFHLQSKEKSKYHSKIRL</sequence>
<dbReference type="GO" id="GO:0016740">
    <property type="term" value="F:transferase activity"/>
    <property type="evidence" value="ECO:0007669"/>
    <property type="project" value="InterPro"/>
</dbReference>
<keyword evidence="7" id="KW-0472">Membrane</keyword>
<evidence type="ECO:0000256" key="3">
    <source>
        <dbReference type="ARBA" id="ARBA00022692"/>
    </source>
</evidence>
<feature type="compositionally biased region" description="Acidic residues" evidence="8">
    <location>
        <begin position="953"/>
        <end position="968"/>
    </location>
</feature>
<dbReference type="InterPro" id="IPR025846">
    <property type="entry name" value="TBL_N"/>
</dbReference>
<dbReference type="Pfam" id="PF14416">
    <property type="entry name" value="PMR5N"/>
    <property type="match status" value="1"/>
</dbReference>
<protein>
    <submittedName>
        <fullName evidence="12">Putative glutamyl endopeptidase, chloroplastic</fullName>
    </submittedName>
</protein>
<dbReference type="Pfam" id="PF13839">
    <property type="entry name" value="PC-Esterase"/>
    <property type="match status" value="1"/>
</dbReference>
<dbReference type="GO" id="GO:0006508">
    <property type="term" value="P:proteolysis"/>
    <property type="evidence" value="ECO:0007669"/>
    <property type="project" value="InterPro"/>
</dbReference>
<name>A0A5B6UZE8_9ROSI</name>
<dbReference type="Gene3D" id="3.40.50.1820">
    <property type="entry name" value="alpha/beta hydrolase"/>
    <property type="match status" value="1"/>
</dbReference>
<dbReference type="InterPro" id="IPR029058">
    <property type="entry name" value="AB_hydrolase_fold"/>
</dbReference>
<feature type="domain" description="Trichome birefringence-like C-terminal" evidence="10">
    <location>
        <begin position="1077"/>
        <end position="1368"/>
    </location>
</feature>
<evidence type="ECO:0000256" key="8">
    <source>
        <dbReference type="SAM" id="MobiDB-lite"/>
    </source>
</evidence>
<evidence type="ECO:0000313" key="13">
    <source>
        <dbReference type="Proteomes" id="UP000325315"/>
    </source>
</evidence>
<gene>
    <name evidence="12" type="ORF">EPI10_028909</name>
</gene>
<evidence type="ECO:0000259" key="11">
    <source>
        <dbReference type="Pfam" id="PF14416"/>
    </source>
</evidence>
<evidence type="ECO:0000256" key="7">
    <source>
        <dbReference type="ARBA" id="ARBA00023136"/>
    </source>
</evidence>
<comment type="caution">
    <text evidence="12">The sequence shown here is derived from an EMBL/GenBank/DDBJ whole genome shotgun (WGS) entry which is preliminary data.</text>
</comment>
<keyword evidence="3" id="KW-0812">Transmembrane</keyword>
<evidence type="ECO:0000256" key="6">
    <source>
        <dbReference type="ARBA" id="ARBA00022989"/>
    </source>
</evidence>
<dbReference type="Proteomes" id="UP000325315">
    <property type="component" value="Unassembled WGS sequence"/>
</dbReference>
<dbReference type="GO" id="GO:0004252">
    <property type="term" value="F:serine-type endopeptidase activity"/>
    <property type="evidence" value="ECO:0007669"/>
    <property type="project" value="TreeGrafter"/>
</dbReference>
<accession>A0A5B6UZE8</accession>
<dbReference type="EMBL" id="SMMG02000009">
    <property type="protein sequence ID" value="KAA3462422.1"/>
    <property type="molecule type" value="Genomic_DNA"/>
</dbReference>
<keyword evidence="6" id="KW-1133">Transmembrane helix</keyword>
<dbReference type="SUPFAM" id="SSF53474">
    <property type="entry name" value="alpha/beta-Hydrolases"/>
    <property type="match status" value="1"/>
</dbReference>
<dbReference type="PANTHER" id="PTHR42776">
    <property type="entry name" value="SERINE PEPTIDASE S9 FAMILY MEMBER"/>
    <property type="match status" value="1"/>
</dbReference>
<organism evidence="12 13">
    <name type="scientific">Gossypium australe</name>
    <dbReference type="NCBI Taxonomy" id="47621"/>
    <lineage>
        <taxon>Eukaryota</taxon>
        <taxon>Viridiplantae</taxon>
        <taxon>Streptophyta</taxon>
        <taxon>Embryophyta</taxon>
        <taxon>Tracheophyta</taxon>
        <taxon>Spermatophyta</taxon>
        <taxon>Magnoliopsida</taxon>
        <taxon>eudicotyledons</taxon>
        <taxon>Gunneridae</taxon>
        <taxon>Pentapetalae</taxon>
        <taxon>rosids</taxon>
        <taxon>malvids</taxon>
        <taxon>Malvales</taxon>
        <taxon>Malvaceae</taxon>
        <taxon>Malvoideae</taxon>
        <taxon>Gossypium</taxon>
    </lineage>
</organism>
<dbReference type="PANTHER" id="PTHR42776:SF28">
    <property type="entry name" value="GLUTAMYL ENDOPEPTIDASE, CHLOROPLASTIC-RELATED"/>
    <property type="match status" value="1"/>
</dbReference>
<dbReference type="GO" id="GO:0016020">
    <property type="term" value="C:membrane"/>
    <property type="evidence" value="ECO:0007669"/>
    <property type="project" value="UniProtKB-SubCell"/>
</dbReference>
<keyword evidence="4" id="KW-0378">Hydrolase</keyword>
<comment type="subcellular location">
    <subcellularLocation>
        <location evidence="1">Membrane</location>
        <topology evidence="1">Single-pass membrane protein</topology>
    </subcellularLocation>
</comment>
<dbReference type="SUPFAM" id="SSF82171">
    <property type="entry name" value="DPP6 N-terminal domain-like"/>
    <property type="match status" value="1"/>
</dbReference>
<comment type="similarity">
    <text evidence="2">Belongs to the PC-esterase family. TBL subfamily.</text>
</comment>